<organism evidence="1 2">
    <name type="scientific">Pyropia yezoensis</name>
    <name type="common">Susabi-nori</name>
    <name type="synonym">Porphyra yezoensis</name>
    <dbReference type="NCBI Taxonomy" id="2788"/>
    <lineage>
        <taxon>Eukaryota</taxon>
        <taxon>Rhodophyta</taxon>
        <taxon>Bangiophyceae</taxon>
        <taxon>Bangiales</taxon>
        <taxon>Bangiaceae</taxon>
        <taxon>Pyropia</taxon>
    </lineage>
</organism>
<protein>
    <submittedName>
        <fullName evidence="1">Uncharacterized protein</fullName>
    </submittedName>
</protein>
<evidence type="ECO:0000313" key="2">
    <source>
        <dbReference type="Proteomes" id="UP000798662"/>
    </source>
</evidence>
<proteinExistence type="predicted"/>
<evidence type="ECO:0000313" key="1">
    <source>
        <dbReference type="EMBL" id="KAK1866522.1"/>
    </source>
</evidence>
<dbReference type="EMBL" id="CM020619">
    <property type="protein sequence ID" value="KAK1866522.1"/>
    <property type="molecule type" value="Genomic_DNA"/>
</dbReference>
<dbReference type="Proteomes" id="UP000798662">
    <property type="component" value="Chromosome 2"/>
</dbReference>
<accession>A0ACC3C8L2</accession>
<keyword evidence="2" id="KW-1185">Reference proteome</keyword>
<reference evidence="1" key="1">
    <citation type="submission" date="2019-11" db="EMBL/GenBank/DDBJ databases">
        <title>Nori genome reveals adaptations in red seaweeds to the harsh intertidal environment.</title>
        <authorList>
            <person name="Wang D."/>
            <person name="Mao Y."/>
        </authorList>
    </citation>
    <scope>NUCLEOTIDE SEQUENCE</scope>
    <source>
        <tissue evidence="1">Gametophyte</tissue>
    </source>
</reference>
<comment type="caution">
    <text evidence="1">The sequence shown here is derived from an EMBL/GenBank/DDBJ whole genome shotgun (WGS) entry which is preliminary data.</text>
</comment>
<name>A0ACC3C8L2_PYRYE</name>
<gene>
    <name evidence="1" type="ORF">I4F81_009038</name>
</gene>
<sequence>MMAFTVPPLPPPPPLRAPLRVGGGGPRRAAAAGAGPARRPARTAAPAAATSSGWLGARAPAADGRRVAAPLSSRVAAPSFARAARGDGVFMTGGGGGGGGDGGGGGGGAPPAGEFIRLEAFLKAQSVAPTGGQAKLLIRSGGVVVNGLTELRRGRKLRGGDVVEVEEEGVRMTVEFDSDGGGGEGGTMASGGEGSLTRGPRM</sequence>